<reference evidence="4" key="4">
    <citation type="submission" date="2019-03" db="UniProtKB">
        <authorList>
            <consortium name="EnsemblPlants"/>
        </authorList>
    </citation>
    <scope>IDENTIFICATION</scope>
</reference>
<dbReference type="Gramene" id="AET2Gv20088700.1">
    <property type="protein sequence ID" value="AET2Gv20088700.1"/>
    <property type="gene ID" value="AET2Gv20088700"/>
</dbReference>
<evidence type="ECO:0000313" key="5">
    <source>
        <dbReference type="Proteomes" id="UP000015105"/>
    </source>
</evidence>
<accession>A0A453ADZ1</accession>
<reference evidence="4" key="3">
    <citation type="journal article" date="2017" name="Nature">
        <title>Genome sequence of the progenitor of the wheat D genome Aegilops tauschii.</title>
        <authorList>
            <person name="Luo M.C."/>
            <person name="Gu Y.Q."/>
            <person name="Puiu D."/>
            <person name="Wang H."/>
            <person name="Twardziok S.O."/>
            <person name="Deal K.R."/>
            <person name="Huo N."/>
            <person name="Zhu T."/>
            <person name="Wang L."/>
            <person name="Wang Y."/>
            <person name="McGuire P.E."/>
            <person name="Liu S."/>
            <person name="Long H."/>
            <person name="Ramasamy R.K."/>
            <person name="Rodriguez J.C."/>
            <person name="Van S.L."/>
            <person name="Yuan L."/>
            <person name="Wang Z."/>
            <person name="Xia Z."/>
            <person name="Xiao L."/>
            <person name="Anderson O.D."/>
            <person name="Ouyang S."/>
            <person name="Liang Y."/>
            <person name="Zimin A.V."/>
            <person name="Pertea G."/>
            <person name="Qi P."/>
            <person name="Bennetzen J.L."/>
            <person name="Dai X."/>
            <person name="Dawson M.W."/>
            <person name="Muller H.G."/>
            <person name="Kugler K."/>
            <person name="Rivarola-Duarte L."/>
            <person name="Spannagl M."/>
            <person name="Mayer K.F.X."/>
            <person name="Lu F.H."/>
            <person name="Bevan M.W."/>
            <person name="Leroy P."/>
            <person name="Li P."/>
            <person name="You F.M."/>
            <person name="Sun Q."/>
            <person name="Liu Z."/>
            <person name="Lyons E."/>
            <person name="Wicker T."/>
            <person name="Salzberg S.L."/>
            <person name="Devos K.M."/>
            <person name="Dvorak J."/>
        </authorList>
    </citation>
    <scope>NUCLEOTIDE SEQUENCE [LARGE SCALE GENOMIC DNA]</scope>
    <source>
        <strain evidence="4">cv. AL8/78</strain>
    </source>
</reference>
<dbReference type="GO" id="GO:0071949">
    <property type="term" value="F:FAD binding"/>
    <property type="evidence" value="ECO:0007669"/>
    <property type="project" value="InterPro"/>
</dbReference>
<feature type="compositionally biased region" description="Basic and acidic residues" evidence="2">
    <location>
        <begin position="238"/>
        <end position="247"/>
    </location>
</feature>
<dbReference type="PANTHER" id="PTHR32448">
    <property type="entry name" value="OS08G0158400 PROTEIN"/>
    <property type="match status" value="1"/>
</dbReference>
<feature type="compositionally biased region" description="Basic and acidic residues" evidence="2">
    <location>
        <begin position="215"/>
        <end position="225"/>
    </location>
</feature>
<feature type="domain" description="FAD-binding PCMH-type" evidence="3">
    <location>
        <begin position="88"/>
        <end position="312"/>
    </location>
</feature>
<evidence type="ECO:0000256" key="2">
    <source>
        <dbReference type="SAM" id="MobiDB-lite"/>
    </source>
</evidence>
<dbReference type="GO" id="GO:0016491">
    <property type="term" value="F:oxidoreductase activity"/>
    <property type="evidence" value="ECO:0007669"/>
    <property type="project" value="UniProtKB-ARBA"/>
</dbReference>
<evidence type="ECO:0000259" key="3">
    <source>
        <dbReference type="PROSITE" id="PS51387"/>
    </source>
</evidence>
<sequence>QSRTEAPCECRKKGRSIKMASMALVLTVCFLGFFVPAPSVAWPSNNNDFLRCLSTNIPSQLVLTPSSPSFTPLLVSSIRNARLVAPATANPPLCIVTPTNASHVQTAVRCGRRHSVRVRVRSGGHDNEGLSYRSTTPNGEAFAVIDLAKLHAVHVNPHEATAWVETGATVDHRERLAVGGRRSVREALVVMPAASHADGHTVAAPAAHHGLDVRRLGGRHDAERGARRRRRHQPGVPDGRHQERLERARARREHELAGDFRREAREEVGVVGIGGPREGWVETHEANCEHQCYARHFRSVRALVPGAEVLLQ</sequence>
<reference evidence="5" key="2">
    <citation type="journal article" date="2017" name="Nat. Plants">
        <title>The Aegilops tauschii genome reveals multiple impacts of transposons.</title>
        <authorList>
            <person name="Zhao G."/>
            <person name="Zou C."/>
            <person name="Li K."/>
            <person name="Wang K."/>
            <person name="Li T."/>
            <person name="Gao L."/>
            <person name="Zhang X."/>
            <person name="Wang H."/>
            <person name="Yang Z."/>
            <person name="Liu X."/>
            <person name="Jiang W."/>
            <person name="Mao L."/>
            <person name="Kong X."/>
            <person name="Jiao Y."/>
            <person name="Jia J."/>
        </authorList>
    </citation>
    <scope>NUCLEOTIDE SEQUENCE [LARGE SCALE GENOMIC DNA]</scope>
    <source>
        <strain evidence="5">cv. AL8/78</strain>
    </source>
</reference>
<proteinExistence type="predicted"/>
<dbReference type="PROSITE" id="PS51387">
    <property type="entry name" value="FAD_PCMH"/>
    <property type="match status" value="1"/>
</dbReference>
<reference evidence="4" key="5">
    <citation type="journal article" date="2021" name="G3 (Bethesda)">
        <title>Aegilops tauschii genome assembly Aet v5.0 features greater sequence contiguity and improved annotation.</title>
        <authorList>
            <person name="Wang L."/>
            <person name="Zhu T."/>
            <person name="Rodriguez J.C."/>
            <person name="Deal K.R."/>
            <person name="Dubcovsky J."/>
            <person name="McGuire P.E."/>
            <person name="Lux T."/>
            <person name="Spannagl M."/>
            <person name="Mayer K.F.X."/>
            <person name="Baldrich P."/>
            <person name="Meyers B.C."/>
            <person name="Huo N."/>
            <person name="Gu Y.Q."/>
            <person name="Zhou H."/>
            <person name="Devos K.M."/>
            <person name="Bennetzen J.L."/>
            <person name="Unver T."/>
            <person name="Budak H."/>
            <person name="Gulick P.J."/>
            <person name="Galiba G."/>
            <person name="Kalapos B."/>
            <person name="Nelson D.R."/>
            <person name="Li P."/>
            <person name="You F.M."/>
            <person name="Luo M.C."/>
            <person name="Dvorak J."/>
        </authorList>
    </citation>
    <scope>NUCLEOTIDE SEQUENCE [LARGE SCALE GENOMIC DNA]</scope>
    <source>
        <strain evidence="4">cv. AL8/78</strain>
    </source>
</reference>
<dbReference type="SUPFAM" id="SSF56176">
    <property type="entry name" value="FAD-binding/transporter-associated domain-like"/>
    <property type="match status" value="1"/>
</dbReference>
<dbReference type="InterPro" id="IPR016167">
    <property type="entry name" value="FAD-bd_PCMH_sub1"/>
</dbReference>
<dbReference type="Proteomes" id="UP000015105">
    <property type="component" value="Chromosome 2D"/>
</dbReference>
<dbReference type="Pfam" id="PF01565">
    <property type="entry name" value="FAD_binding_4"/>
    <property type="match status" value="1"/>
</dbReference>
<dbReference type="InterPro" id="IPR036318">
    <property type="entry name" value="FAD-bd_PCMH-like_sf"/>
</dbReference>
<comment type="cofactor">
    <cofactor evidence="1">
        <name>FAD</name>
        <dbReference type="ChEBI" id="CHEBI:57692"/>
    </cofactor>
</comment>
<dbReference type="AlphaFoldDB" id="A0A453ADZ1"/>
<feature type="region of interest" description="Disordered" evidence="2">
    <location>
        <begin position="215"/>
        <end position="247"/>
    </location>
</feature>
<protein>
    <recommendedName>
        <fullName evidence="3">FAD-binding PCMH-type domain-containing protein</fullName>
    </recommendedName>
</protein>
<reference evidence="5" key="1">
    <citation type="journal article" date="2014" name="Science">
        <title>Ancient hybridizations among the ancestral genomes of bread wheat.</title>
        <authorList>
            <consortium name="International Wheat Genome Sequencing Consortium,"/>
            <person name="Marcussen T."/>
            <person name="Sandve S.R."/>
            <person name="Heier L."/>
            <person name="Spannagl M."/>
            <person name="Pfeifer M."/>
            <person name="Jakobsen K.S."/>
            <person name="Wulff B.B."/>
            <person name="Steuernagel B."/>
            <person name="Mayer K.F."/>
            <person name="Olsen O.A."/>
        </authorList>
    </citation>
    <scope>NUCLEOTIDE SEQUENCE [LARGE SCALE GENOMIC DNA]</scope>
    <source>
        <strain evidence="5">cv. AL8/78</strain>
    </source>
</reference>
<organism evidence="4 5">
    <name type="scientific">Aegilops tauschii subsp. strangulata</name>
    <name type="common">Goatgrass</name>
    <dbReference type="NCBI Taxonomy" id="200361"/>
    <lineage>
        <taxon>Eukaryota</taxon>
        <taxon>Viridiplantae</taxon>
        <taxon>Streptophyta</taxon>
        <taxon>Embryophyta</taxon>
        <taxon>Tracheophyta</taxon>
        <taxon>Spermatophyta</taxon>
        <taxon>Magnoliopsida</taxon>
        <taxon>Liliopsida</taxon>
        <taxon>Poales</taxon>
        <taxon>Poaceae</taxon>
        <taxon>BOP clade</taxon>
        <taxon>Pooideae</taxon>
        <taxon>Triticodae</taxon>
        <taxon>Triticeae</taxon>
        <taxon>Triticinae</taxon>
        <taxon>Aegilops</taxon>
    </lineage>
</organism>
<keyword evidence="5" id="KW-1185">Reference proteome</keyword>
<evidence type="ECO:0000313" key="4">
    <source>
        <dbReference type="EnsemblPlants" id="AET2Gv20088700.1"/>
    </source>
</evidence>
<dbReference type="Gene3D" id="3.30.43.10">
    <property type="entry name" value="Uridine Diphospho-n-acetylenolpyruvylglucosamine Reductase, domain 2"/>
    <property type="match status" value="1"/>
</dbReference>
<dbReference type="InterPro" id="IPR016166">
    <property type="entry name" value="FAD-bd_PCMH"/>
</dbReference>
<dbReference type="EnsemblPlants" id="AET2Gv20088700.1">
    <property type="protein sequence ID" value="AET2Gv20088700.1"/>
    <property type="gene ID" value="AET2Gv20088700"/>
</dbReference>
<name>A0A453ADZ1_AEGTS</name>
<evidence type="ECO:0000256" key="1">
    <source>
        <dbReference type="ARBA" id="ARBA00001974"/>
    </source>
</evidence>
<dbReference type="InterPro" id="IPR006094">
    <property type="entry name" value="Oxid_FAD_bind_N"/>
</dbReference>